<protein>
    <submittedName>
        <fullName evidence="2">ABC transporter permease</fullName>
    </submittedName>
</protein>
<comment type="caution">
    <text evidence="2">The sequence shown here is derived from an EMBL/GenBank/DDBJ whole genome shotgun (WGS) entry which is preliminary data.</text>
</comment>
<keyword evidence="1" id="KW-1133">Transmembrane helix</keyword>
<feature type="transmembrane region" description="Helical" evidence="1">
    <location>
        <begin position="80"/>
        <end position="101"/>
    </location>
</feature>
<feature type="transmembrane region" description="Helical" evidence="1">
    <location>
        <begin position="166"/>
        <end position="187"/>
    </location>
</feature>
<evidence type="ECO:0000256" key="1">
    <source>
        <dbReference type="SAM" id="Phobius"/>
    </source>
</evidence>
<sequence>MSAEALAPARHVTAKSPGLTGLLRAEWVKISSVRSTAWVLLLMFVASVGVSVAASAVTAAQWGSASPQDRARVVADPLSVIFSAFGVGELIVSVLGVLVITSEYSSGTIRASFLAVPRRTPLLVAKAAVFALVTLVAGEVTAFASFFAGSALLDKHAPVALGDPEVLRVVTGSGLFLAAMSLFALGVGALIRHTAGAIAAVVGFLLVLAPLAGSLPGTAGRDIAAFLPANAGQQIVFAHPSPDHVLTPWQGLGVCALWGVALIAVASVLLRRRDV</sequence>
<keyword evidence="3" id="KW-1185">Reference proteome</keyword>
<feature type="transmembrane region" description="Helical" evidence="1">
    <location>
        <begin position="122"/>
        <end position="146"/>
    </location>
</feature>
<proteinExistence type="predicted"/>
<dbReference type="Proteomes" id="UP001551011">
    <property type="component" value="Unassembled WGS sequence"/>
</dbReference>
<dbReference type="EMBL" id="JBFAEG010000050">
    <property type="protein sequence ID" value="MEU5713410.1"/>
    <property type="molecule type" value="Genomic_DNA"/>
</dbReference>
<accession>A0ABV3APG1</accession>
<organism evidence="2 3">
    <name type="scientific">Streptomyces flaveolus</name>
    <dbReference type="NCBI Taxonomy" id="67297"/>
    <lineage>
        <taxon>Bacteria</taxon>
        <taxon>Bacillati</taxon>
        <taxon>Actinomycetota</taxon>
        <taxon>Actinomycetes</taxon>
        <taxon>Kitasatosporales</taxon>
        <taxon>Streptomycetaceae</taxon>
        <taxon>Streptomyces</taxon>
    </lineage>
</organism>
<dbReference type="RefSeq" id="WP_030938584.1">
    <property type="nucleotide sequence ID" value="NZ_JBEXDP010000055.1"/>
</dbReference>
<gene>
    <name evidence="2" type="ORF">AB0H04_42460</name>
</gene>
<evidence type="ECO:0000313" key="2">
    <source>
        <dbReference type="EMBL" id="MEU5713410.1"/>
    </source>
</evidence>
<feature type="transmembrane region" description="Helical" evidence="1">
    <location>
        <begin position="37"/>
        <end position="60"/>
    </location>
</feature>
<reference evidence="2 3" key="1">
    <citation type="submission" date="2024-06" db="EMBL/GenBank/DDBJ databases">
        <title>The Natural Products Discovery Center: Release of the First 8490 Sequenced Strains for Exploring Actinobacteria Biosynthetic Diversity.</title>
        <authorList>
            <person name="Kalkreuter E."/>
            <person name="Kautsar S.A."/>
            <person name="Yang D."/>
            <person name="Bader C.D."/>
            <person name="Teijaro C.N."/>
            <person name="Fluegel L."/>
            <person name="Davis C.M."/>
            <person name="Simpson J.R."/>
            <person name="Lauterbach L."/>
            <person name="Steele A.D."/>
            <person name="Gui C."/>
            <person name="Meng S."/>
            <person name="Li G."/>
            <person name="Viehrig K."/>
            <person name="Ye F."/>
            <person name="Su P."/>
            <person name="Kiefer A.F."/>
            <person name="Nichols A."/>
            <person name="Cepeda A.J."/>
            <person name="Yan W."/>
            <person name="Fan B."/>
            <person name="Jiang Y."/>
            <person name="Adhikari A."/>
            <person name="Zheng C.-J."/>
            <person name="Schuster L."/>
            <person name="Cowan T.M."/>
            <person name="Smanski M.J."/>
            <person name="Chevrette M.G."/>
            <person name="De Carvalho L.P.S."/>
            <person name="Shen B."/>
        </authorList>
    </citation>
    <scope>NUCLEOTIDE SEQUENCE [LARGE SCALE GENOMIC DNA]</scope>
    <source>
        <strain evidence="2 3">NPDC020594</strain>
    </source>
</reference>
<dbReference type="PANTHER" id="PTHR37305:SF1">
    <property type="entry name" value="MEMBRANE PROTEIN"/>
    <property type="match status" value="1"/>
</dbReference>
<feature type="transmembrane region" description="Helical" evidence="1">
    <location>
        <begin position="249"/>
        <end position="270"/>
    </location>
</feature>
<dbReference type="PANTHER" id="PTHR37305">
    <property type="entry name" value="INTEGRAL MEMBRANE PROTEIN-RELATED"/>
    <property type="match status" value="1"/>
</dbReference>
<name>A0ABV3APG1_9ACTN</name>
<feature type="transmembrane region" description="Helical" evidence="1">
    <location>
        <begin position="194"/>
        <end position="212"/>
    </location>
</feature>
<keyword evidence="1" id="KW-0812">Transmembrane</keyword>
<evidence type="ECO:0000313" key="3">
    <source>
        <dbReference type="Proteomes" id="UP001551011"/>
    </source>
</evidence>
<keyword evidence="1" id="KW-0472">Membrane</keyword>